<sequence>MSNMGESDTSENQFTQTDLSLLNYASNVNPTKQGKVKLKTSIWSILFGEKRCKHCSEKKHDCNCKRKKKTKNKATQSEINLKNRCEQSKVSTASISTSKETQICENMKNCVPPEDRGGLGFHFYFCMDNPKQTNLKSKRIKQKSEDFEEIRNYDTCQTTNLNKDDLSCDEGLKVTILCDSTENVPEESKSQQTKREKQSDRTVNSSYSETSLSRKTPPSMPSRRPEALYQVQNVALDFENQTSGIHRNEIKNKVQFEENSDKRVLTEVSKQYKESDHEKERCDNATIPRYPKNLESIVQSFSTKPVTLPKYEHPGNKRISFFNGTTATDQDNDEIILKEYEAYKKASKVRKSVTKGIPISVRNSSMTLWHQRQTMLDSNIYVILKKLNQIEEKIAELEGKGDSDNIMMGISCDKRQSRVAITFKKQGDKGKPREKAGWSKHTSKEKENLPKTVEVKSQKECVIINTPGEIKVVKERNSGSSVKNVVNSSGIDAHTLGCSLRTIKCISPKILVECPSNKQNCRSLGNESGNQWRRVSEELKISKPDVTSCSVFL</sequence>
<feature type="compositionally biased region" description="Basic and acidic residues" evidence="1">
    <location>
        <begin position="425"/>
        <end position="451"/>
    </location>
</feature>
<feature type="compositionally biased region" description="Polar residues" evidence="1">
    <location>
        <begin position="201"/>
        <end position="216"/>
    </location>
</feature>
<feature type="compositionally biased region" description="Basic and acidic residues" evidence="1">
    <location>
        <begin position="186"/>
        <end position="200"/>
    </location>
</feature>
<accession>A0A1B6KCX4</accession>
<protein>
    <submittedName>
        <fullName evidence="2">Uncharacterized protein</fullName>
    </submittedName>
</protein>
<dbReference type="EMBL" id="GEBQ01030669">
    <property type="protein sequence ID" value="JAT09308.1"/>
    <property type="molecule type" value="Transcribed_RNA"/>
</dbReference>
<organism evidence="2">
    <name type="scientific">Graphocephala atropunctata</name>
    <dbReference type="NCBI Taxonomy" id="36148"/>
    <lineage>
        <taxon>Eukaryota</taxon>
        <taxon>Metazoa</taxon>
        <taxon>Ecdysozoa</taxon>
        <taxon>Arthropoda</taxon>
        <taxon>Hexapoda</taxon>
        <taxon>Insecta</taxon>
        <taxon>Pterygota</taxon>
        <taxon>Neoptera</taxon>
        <taxon>Paraneoptera</taxon>
        <taxon>Hemiptera</taxon>
        <taxon>Auchenorrhyncha</taxon>
        <taxon>Membracoidea</taxon>
        <taxon>Cicadellidae</taxon>
        <taxon>Cicadellinae</taxon>
        <taxon>Cicadellini</taxon>
        <taxon>Graphocephala</taxon>
    </lineage>
</organism>
<evidence type="ECO:0000256" key="1">
    <source>
        <dbReference type="SAM" id="MobiDB-lite"/>
    </source>
</evidence>
<dbReference type="AlphaFoldDB" id="A0A1B6KCX4"/>
<evidence type="ECO:0000313" key="2">
    <source>
        <dbReference type="EMBL" id="JAT09308.1"/>
    </source>
</evidence>
<proteinExistence type="predicted"/>
<gene>
    <name evidence="2" type="ORF">g.10961</name>
</gene>
<reference evidence="2" key="1">
    <citation type="submission" date="2015-11" db="EMBL/GenBank/DDBJ databases">
        <title>De novo transcriptome assembly of four potential Pierce s Disease insect vectors from Arizona vineyards.</title>
        <authorList>
            <person name="Tassone E.E."/>
        </authorList>
    </citation>
    <scope>NUCLEOTIDE SEQUENCE</scope>
</reference>
<name>A0A1B6KCX4_9HEMI</name>
<feature type="region of interest" description="Disordered" evidence="1">
    <location>
        <begin position="424"/>
        <end position="451"/>
    </location>
</feature>
<feature type="region of interest" description="Disordered" evidence="1">
    <location>
        <begin position="182"/>
        <end position="224"/>
    </location>
</feature>